<gene>
    <name evidence="5" type="ORF">KZJ38_32290</name>
</gene>
<dbReference type="PROSITE" id="PS50883">
    <property type="entry name" value="EAL"/>
    <property type="match status" value="1"/>
</dbReference>
<dbReference type="InterPro" id="IPR000160">
    <property type="entry name" value="GGDEF_dom"/>
</dbReference>
<dbReference type="InterPro" id="IPR001633">
    <property type="entry name" value="EAL_dom"/>
</dbReference>
<dbReference type="PANTHER" id="PTHR44757:SF2">
    <property type="entry name" value="BIOFILM ARCHITECTURE MAINTENANCE PROTEIN MBAA"/>
    <property type="match status" value="1"/>
</dbReference>
<dbReference type="SMART" id="SM00267">
    <property type="entry name" value="GGDEF"/>
    <property type="match status" value="1"/>
</dbReference>
<evidence type="ECO:0000259" key="3">
    <source>
        <dbReference type="PROSITE" id="PS50887"/>
    </source>
</evidence>
<dbReference type="PROSITE" id="PS50924">
    <property type="entry name" value="MHYT"/>
    <property type="match status" value="1"/>
</dbReference>
<feature type="transmembrane region" description="Helical" evidence="1">
    <location>
        <begin position="142"/>
        <end position="163"/>
    </location>
</feature>
<evidence type="ECO:0000259" key="4">
    <source>
        <dbReference type="PROSITE" id="PS50924"/>
    </source>
</evidence>
<dbReference type="SMART" id="SM00052">
    <property type="entry name" value="EAL"/>
    <property type="match status" value="1"/>
</dbReference>
<feature type="transmembrane region" description="Helical" evidence="1">
    <location>
        <begin position="12"/>
        <end position="35"/>
    </location>
</feature>
<feature type="domain" description="GGDEF" evidence="3">
    <location>
        <begin position="287"/>
        <end position="420"/>
    </location>
</feature>
<dbReference type="InterPro" id="IPR052155">
    <property type="entry name" value="Biofilm_reg_signaling"/>
</dbReference>
<feature type="domain" description="EAL" evidence="2">
    <location>
        <begin position="429"/>
        <end position="684"/>
    </location>
</feature>
<dbReference type="CDD" id="cd01948">
    <property type="entry name" value="EAL"/>
    <property type="match status" value="1"/>
</dbReference>
<dbReference type="SUPFAM" id="SSF55073">
    <property type="entry name" value="Nucleotide cyclase"/>
    <property type="match status" value="1"/>
</dbReference>
<keyword evidence="1" id="KW-0472">Membrane</keyword>
<dbReference type="InterPro" id="IPR005330">
    <property type="entry name" value="MHYT_dom"/>
</dbReference>
<feature type="domain" description="MHYT" evidence="4">
    <location>
        <begin position="5"/>
        <end position="200"/>
    </location>
</feature>
<keyword evidence="6" id="KW-1185">Reference proteome</keyword>
<evidence type="ECO:0000256" key="1">
    <source>
        <dbReference type="PROSITE-ProRule" id="PRU00244"/>
    </source>
</evidence>
<evidence type="ECO:0000313" key="6">
    <source>
        <dbReference type="Proteomes" id="UP000826462"/>
    </source>
</evidence>
<dbReference type="Pfam" id="PF00563">
    <property type="entry name" value="EAL"/>
    <property type="match status" value="1"/>
</dbReference>
<name>A0ABX8URP0_9BURK</name>
<reference evidence="5 6" key="1">
    <citation type="submission" date="2021-07" db="EMBL/GenBank/DDBJ databases">
        <title>Paraburkholderia edwinii protects Aspergillus sp. from phenazines by acting as a toxin sponge.</title>
        <authorList>
            <person name="Dahlstrom K.M."/>
            <person name="Newman D.K."/>
        </authorList>
    </citation>
    <scope>NUCLEOTIDE SEQUENCE [LARGE SCALE GENOMIC DNA]</scope>
    <source>
        <strain evidence="5 6">Pe01</strain>
    </source>
</reference>
<organism evidence="5 6">
    <name type="scientific">Paraburkholderia edwinii</name>
    <dbReference type="NCBI Taxonomy" id="2861782"/>
    <lineage>
        <taxon>Bacteria</taxon>
        <taxon>Pseudomonadati</taxon>
        <taxon>Pseudomonadota</taxon>
        <taxon>Betaproteobacteria</taxon>
        <taxon>Burkholderiales</taxon>
        <taxon>Burkholderiaceae</taxon>
        <taxon>Paraburkholderia</taxon>
    </lineage>
</organism>
<proteinExistence type="predicted"/>
<dbReference type="PANTHER" id="PTHR44757">
    <property type="entry name" value="DIGUANYLATE CYCLASE DGCP"/>
    <property type="match status" value="1"/>
</dbReference>
<sequence length="721" mass="77398">MTGVYNPLLVCLSLVVAFLASYTAVELSGGLNALASTRRKPLWLIGGALSMGVGIWSMHFIGMLAFSLPVAVGYDFPTTAASLFLAISVSLIALATASRGALSHTRLCVAGTIMGVGVAAMHFTGMHAMQMSPEIEYTDWKVMLSVGVAIAASIAALWLAFTLRTPDVENLVIKRLGAACIMALAITGMHYLGMSAANFAAGSVCLSGDKLDANWLALVVTATSFIMLVGTLALLGFHTSSLSISLKRANRQLHYLGTHDALTNLPNRQQLSLRIAQSVAECARTESLFAVIFIDLDGFKSINDSLGHGVGDDLLQVCAERLRQNLHPADMVARLGGDEFVIVLDDRGAASSAEAVAHDVLRRLSEEIVVNELPLRVSASIGIAFYPRDGSNADELLHSADAAMYAAKQNGRNTFRVFEPQMNHTALRSLTLQRDLHRALSDGELSVSFQPKFSVVSQSVTGVEALIRWHHPDLGEIPPLEFIPIAERSGLIVEIGDWVLREVCRNIALWDAQGLPAISVAVNLSPVQFNVPDLVDRIDALIGAAGVDPCRLMFEITETTAMQSIEKTSSTIEALQSRGYTIAMDDFGTGYSSLGYLQRFRFDQIKIDGSFTRDLDTGGRRGSALLSAIVTLARALQIDVVAEGVESESQVRTLSDLSCDQMQGFLLSRPLPAAECLEFLRRAADRIVATDGPPPRSQGKVGDVVIRPFPMSISSGVLGAE</sequence>
<feature type="transmembrane region" description="Helical" evidence="1">
    <location>
        <begin position="175"/>
        <end position="193"/>
    </location>
</feature>
<feature type="transmembrane region" description="Helical" evidence="1">
    <location>
        <begin position="78"/>
        <end position="95"/>
    </location>
</feature>
<dbReference type="EMBL" id="CP080096">
    <property type="protein sequence ID" value="QYD71676.1"/>
    <property type="molecule type" value="Genomic_DNA"/>
</dbReference>
<protein>
    <submittedName>
        <fullName evidence="5">EAL domain-containing protein</fullName>
    </submittedName>
</protein>
<dbReference type="InterPro" id="IPR029787">
    <property type="entry name" value="Nucleotide_cyclase"/>
</dbReference>
<feature type="transmembrane region" description="Helical" evidence="1">
    <location>
        <begin position="107"/>
        <end position="130"/>
    </location>
</feature>
<feature type="transmembrane region" description="Helical" evidence="1">
    <location>
        <begin position="42"/>
        <end position="66"/>
    </location>
</feature>
<dbReference type="CDD" id="cd01949">
    <property type="entry name" value="GGDEF"/>
    <property type="match status" value="1"/>
</dbReference>
<dbReference type="InterPro" id="IPR035919">
    <property type="entry name" value="EAL_sf"/>
</dbReference>
<dbReference type="InterPro" id="IPR043128">
    <property type="entry name" value="Rev_trsase/Diguanyl_cyclase"/>
</dbReference>
<accession>A0ABX8URP0</accession>
<dbReference type="RefSeq" id="WP_219801105.1">
    <property type="nucleotide sequence ID" value="NZ_CP080096.1"/>
</dbReference>
<feature type="transmembrane region" description="Helical" evidence="1">
    <location>
        <begin position="213"/>
        <end position="237"/>
    </location>
</feature>
<dbReference type="Gene3D" id="3.20.20.450">
    <property type="entry name" value="EAL domain"/>
    <property type="match status" value="1"/>
</dbReference>
<dbReference type="Pfam" id="PF00990">
    <property type="entry name" value="GGDEF"/>
    <property type="match status" value="1"/>
</dbReference>
<dbReference type="NCBIfam" id="TIGR00254">
    <property type="entry name" value="GGDEF"/>
    <property type="match status" value="1"/>
</dbReference>
<dbReference type="PROSITE" id="PS50887">
    <property type="entry name" value="GGDEF"/>
    <property type="match status" value="1"/>
</dbReference>
<keyword evidence="1" id="KW-0812">Transmembrane</keyword>
<dbReference type="SUPFAM" id="SSF141868">
    <property type="entry name" value="EAL domain-like"/>
    <property type="match status" value="1"/>
</dbReference>
<dbReference type="Gene3D" id="3.30.70.270">
    <property type="match status" value="1"/>
</dbReference>
<dbReference type="Proteomes" id="UP000826462">
    <property type="component" value="Chromosome 2"/>
</dbReference>
<evidence type="ECO:0000313" key="5">
    <source>
        <dbReference type="EMBL" id="QYD71676.1"/>
    </source>
</evidence>
<evidence type="ECO:0000259" key="2">
    <source>
        <dbReference type="PROSITE" id="PS50883"/>
    </source>
</evidence>
<dbReference type="Pfam" id="PF03707">
    <property type="entry name" value="MHYT"/>
    <property type="match status" value="2"/>
</dbReference>
<keyword evidence="1" id="KW-1133">Transmembrane helix</keyword>